<dbReference type="Proteomes" id="UP000654257">
    <property type="component" value="Unassembled WGS sequence"/>
</dbReference>
<accession>A0A917CZZ9</accession>
<sequence>MTTLDLDAIQDRADREHLTACPEFCGCIYLDDADRNDCACDGPCCQPEWEVDTAVLWRPERGERREDVETLIARIRELEGHNTRLHTAYVNAMTDGEGPR</sequence>
<protein>
    <submittedName>
        <fullName evidence="1">Uncharacterized protein</fullName>
    </submittedName>
</protein>
<keyword evidence="2" id="KW-1185">Reference proteome</keyword>
<comment type="caution">
    <text evidence="1">The sequence shown here is derived from an EMBL/GenBank/DDBJ whole genome shotgun (WGS) entry which is preliminary data.</text>
</comment>
<evidence type="ECO:0000313" key="2">
    <source>
        <dbReference type="Proteomes" id="UP000654257"/>
    </source>
</evidence>
<dbReference type="EMBL" id="BMCU01000002">
    <property type="protein sequence ID" value="GGG04301.1"/>
    <property type="molecule type" value="Genomic_DNA"/>
</dbReference>
<dbReference type="AlphaFoldDB" id="A0A917CZZ9"/>
<gene>
    <name evidence="1" type="ORF">GCM10007304_18030</name>
</gene>
<reference evidence="1" key="1">
    <citation type="journal article" date="2014" name="Int. J. Syst. Evol. Microbiol.">
        <title>Complete genome sequence of Corynebacterium casei LMG S-19264T (=DSM 44701T), isolated from a smear-ripened cheese.</title>
        <authorList>
            <consortium name="US DOE Joint Genome Institute (JGI-PGF)"/>
            <person name="Walter F."/>
            <person name="Albersmeier A."/>
            <person name="Kalinowski J."/>
            <person name="Ruckert C."/>
        </authorList>
    </citation>
    <scope>NUCLEOTIDE SEQUENCE</scope>
    <source>
        <strain evidence="1">CCM 7905</strain>
    </source>
</reference>
<reference evidence="1" key="2">
    <citation type="submission" date="2020-09" db="EMBL/GenBank/DDBJ databases">
        <authorList>
            <person name="Sun Q."/>
            <person name="Sedlacek I."/>
        </authorList>
    </citation>
    <scope>NUCLEOTIDE SEQUENCE</scope>
    <source>
        <strain evidence="1">CCM 7905</strain>
    </source>
</reference>
<proteinExistence type="predicted"/>
<evidence type="ECO:0000313" key="1">
    <source>
        <dbReference type="EMBL" id="GGG04301.1"/>
    </source>
</evidence>
<organism evidence="1 2">
    <name type="scientific">Rhodococcoides trifolii</name>
    <dbReference type="NCBI Taxonomy" id="908250"/>
    <lineage>
        <taxon>Bacteria</taxon>
        <taxon>Bacillati</taxon>
        <taxon>Actinomycetota</taxon>
        <taxon>Actinomycetes</taxon>
        <taxon>Mycobacteriales</taxon>
        <taxon>Nocardiaceae</taxon>
        <taxon>Rhodococcoides</taxon>
    </lineage>
</organism>
<name>A0A917CZZ9_9NOCA</name>